<evidence type="ECO:0000313" key="3">
    <source>
        <dbReference type="Proteomes" id="UP000244956"/>
    </source>
</evidence>
<accession>A0A2U2B9A5</accession>
<dbReference type="Pfam" id="PF19540">
    <property type="entry name" value="DUF6064"/>
    <property type="match status" value="1"/>
</dbReference>
<dbReference type="AlphaFoldDB" id="A0A2U2B9A5"/>
<keyword evidence="1" id="KW-1133">Transmembrane helix</keyword>
<sequence>MKIPFSTEAFFGVFETYNSSVFPLQFLIMAFGIITVILLHSGSRYKNTAISYFLAFVWLWTGILYHLLHFTAINMAAYSFGILFILQGLFFILELSRKRLNFFFPGGFAGYTGYFFVWFGLLIYPLISYFAKGSWAGTIALGLPCPTTIFTFGLLMLTSRAMPRYLLIIPSIWTIIGTGAAVNFGVYQDYMMLLSAVVANIYLLKRKRITK</sequence>
<feature type="transmembrane region" description="Helical" evidence="1">
    <location>
        <begin position="190"/>
        <end position="205"/>
    </location>
</feature>
<dbReference type="OrthoDB" id="1437042at2"/>
<dbReference type="RefSeq" id="WP_109264177.1">
    <property type="nucleotide sequence ID" value="NZ_QEWP01000006.1"/>
</dbReference>
<keyword evidence="1" id="KW-0472">Membrane</keyword>
<feature type="transmembrane region" description="Helical" evidence="1">
    <location>
        <begin position="76"/>
        <end position="96"/>
    </location>
</feature>
<evidence type="ECO:0000313" key="2">
    <source>
        <dbReference type="EMBL" id="PWD99637.1"/>
    </source>
</evidence>
<feature type="transmembrane region" description="Helical" evidence="1">
    <location>
        <begin position="165"/>
        <end position="184"/>
    </location>
</feature>
<feature type="transmembrane region" description="Helical" evidence="1">
    <location>
        <begin position="20"/>
        <end position="39"/>
    </location>
</feature>
<evidence type="ECO:0000256" key="1">
    <source>
        <dbReference type="SAM" id="Phobius"/>
    </source>
</evidence>
<reference evidence="2 3" key="1">
    <citation type="submission" date="2018-05" db="EMBL/GenBank/DDBJ databases">
        <title>Marinilabilia rubrum sp. nov., isolated from saltern sediment.</title>
        <authorList>
            <person name="Zhang R."/>
        </authorList>
    </citation>
    <scope>NUCLEOTIDE SEQUENCE [LARGE SCALE GENOMIC DNA]</scope>
    <source>
        <strain evidence="2 3">WTE16</strain>
    </source>
</reference>
<dbReference type="InterPro" id="IPR045708">
    <property type="entry name" value="DUF6064"/>
</dbReference>
<comment type="caution">
    <text evidence="2">The sequence shown here is derived from an EMBL/GenBank/DDBJ whole genome shotgun (WGS) entry which is preliminary data.</text>
</comment>
<feature type="transmembrane region" description="Helical" evidence="1">
    <location>
        <begin position="51"/>
        <end position="70"/>
    </location>
</feature>
<gene>
    <name evidence="2" type="ORF">DDZ16_09325</name>
</gene>
<dbReference type="EMBL" id="QEWP01000006">
    <property type="protein sequence ID" value="PWD99637.1"/>
    <property type="molecule type" value="Genomic_DNA"/>
</dbReference>
<feature type="transmembrane region" description="Helical" evidence="1">
    <location>
        <begin position="108"/>
        <end position="127"/>
    </location>
</feature>
<protein>
    <submittedName>
        <fullName evidence="2">Uncharacterized protein</fullName>
    </submittedName>
</protein>
<keyword evidence="1" id="KW-0812">Transmembrane</keyword>
<organism evidence="2 3">
    <name type="scientific">Marinilabilia rubra</name>
    <dbReference type="NCBI Taxonomy" id="2162893"/>
    <lineage>
        <taxon>Bacteria</taxon>
        <taxon>Pseudomonadati</taxon>
        <taxon>Bacteroidota</taxon>
        <taxon>Bacteroidia</taxon>
        <taxon>Marinilabiliales</taxon>
        <taxon>Marinilabiliaceae</taxon>
        <taxon>Marinilabilia</taxon>
    </lineage>
</organism>
<name>A0A2U2B9A5_9BACT</name>
<proteinExistence type="predicted"/>
<feature type="transmembrane region" description="Helical" evidence="1">
    <location>
        <begin position="139"/>
        <end position="158"/>
    </location>
</feature>
<keyword evidence="3" id="KW-1185">Reference proteome</keyword>
<dbReference type="Proteomes" id="UP000244956">
    <property type="component" value="Unassembled WGS sequence"/>
</dbReference>